<evidence type="ECO:0000259" key="1">
    <source>
        <dbReference type="PROSITE" id="PS50097"/>
    </source>
</evidence>
<sequence length="222" mass="25296">MGFPDLQPILQSLLDSGRYSDLTISCEGQKFEVHHAIVCSQSSFFDAAVKGSFKEAFLFHVDLLEDELATIQRVVSFLYVQDYEDTNGPHFQDRRCASGKDMEPHAAMLNNLGVFMAADKFGILSLKVLASSRISDWIDKNAKKFPLTVQEIWSTIPPLETDLREAMIKSISCDAQEFLTYDESMLLFTDFPDITIAVLRKIVKEIYLLKLQVQRRKVLGRY</sequence>
<organism evidence="2 3">
    <name type="scientific">Aspergillus leporis</name>
    <dbReference type="NCBI Taxonomy" id="41062"/>
    <lineage>
        <taxon>Eukaryota</taxon>
        <taxon>Fungi</taxon>
        <taxon>Dikarya</taxon>
        <taxon>Ascomycota</taxon>
        <taxon>Pezizomycotina</taxon>
        <taxon>Eurotiomycetes</taxon>
        <taxon>Eurotiomycetidae</taxon>
        <taxon>Eurotiales</taxon>
        <taxon>Aspergillaceae</taxon>
        <taxon>Aspergillus</taxon>
        <taxon>Aspergillus subgen. Circumdati</taxon>
    </lineage>
</organism>
<dbReference type="CDD" id="cd18186">
    <property type="entry name" value="BTB_POZ_ZBTB_KLHL-like"/>
    <property type="match status" value="1"/>
</dbReference>
<dbReference type="Gene3D" id="3.30.710.10">
    <property type="entry name" value="Potassium Channel Kv1.1, Chain A"/>
    <property type="match status" value="1"/>
</dbReference>
<protein>
    <recommendedName>
        <fullName evidence="1">BTB domain-containing protein</fullName>
    </recommendedName>
</protein>
<feature type="domain" description="BTB" evidence="1">
    <location>
        <begin position="20"/>
        <end position="87"/>
    </location>
</feature>
<dbReference type="SUPFAM" id="SSF54695">
    <property type="entry name" value="POZ domain"/>
    <property type="match status" value="1"/>
</dbReference>
<dbReference type="OrthoDB" id="6359816at2759"/>
<dbReference type="PANTHER" id="PTHR47843">
    <property type="entry name" value="BTB DOMAIN-CONTAINING PROTEIN-RELATED"/>
    <property type="match status" value="1"/>
</dbReference>
<evidence type="ECO:0000313" key="3">
    <source>
        <dbReference type="Proteomes" id="UP000326565"/>
    </source>
</evidence>
<dbReference type="AlphaFoldDB" id="A0A5N5XD09"/>
<accession>A0A5N5XD09</accession>
<dbReference type="PROSITE" id="PS50097">
    <property type="entry name" value="BTB"/>
    <property type="match status" value="1"/>
</dbReference>
<dbReference type="Proteomes" id="UP000326565">
    <property type="component" value="Unassembled WGS sequence"/>
</dbReference>
<dbReference type="InterPro" id="IPR000210">
    <property type="entry name" value="BTB/POZ_dom"/>
</dbReference>
<dbReference type="PANTHER" id="PTHR47843:SF5">
    <property type="entry name" value="BTB_POZ DOMAIN PROTEIN"/>
    <property type="match status" value="1"/>
</dbReference>
<dbReference type="Pfam" id="PF00651">
    <property type="entry name" value="BTB"/>
    <property type="match status" value="1"/>
</dbReference>
<name>A0A5N5XD09_9EURO</name>
<evidence type="ECO:0000313" key="2">
    <source>
        <dbReference type="EMBL" id="KAB8077242.1"/>
    </source>
</evidence>
<keyword evidence="3" id="KW-1185">Reference proteome</keyword>
<proteinExistence type="predicted"/>
<dbReference type="EMBL" id="ML732171">
    <property type="protein sequence ID" value="KAB8077242.1"/>
    <property type="molecule type" value="Genomic_DNA"/>
</dbReference>
<dbReference type="InterPro" id="IPR011333">
    <property type="entry name" value="SKP1/BTB/POZ_sf"/>
</dbReference>
<reference evidence="2 3" key="1">
    <citation type="submission" date="2019-04" db="EMBL/GenBank/DDBJ databases">
        <title>Friends and foes A comparative genomics study of 23 Aspergillus species from section Flavi.</title>
        <authorList>
            <consortium name="DOE Joint Genome Institute"/>
            <person name="Kjaerbolling I."/>
            <person name="Vesth T."/>
            <person name="Frisvad J.C."/>
            <person name="Nybo J.L."/>
            <person name="Theobald S."/>
            <person name="Kildgaard S."/>
            <person name="Isbrandt T."/>
            <person name="Kuo A."/>
            <person name="Sato A."/>
            <person name="Lyhne E.K."/>
            <person name="Kogle M.E."/>
            <person name="Wiebenga A."/>
            <person name="Kun R.S."/>
            <person name="Lubbers R.J."/>
            <person name="Makela M.R."/>
            <person name="Barry K."/>
            <person name="Chovatia M."/>
            <person name="Clum A."/>
            <person name="Daum C."/>
            <person name="Haridas S."/>
            <person name="He G."/>
            <person name="LaButti K."/>
            <person name="Lipzen A."/>
            <person name="Mondo S."/>
            <person name="Riley R."/>
            <person name="Salamov A."/>
            <person name="Simmons B.A."/>
            <person name="Magnuson J.K."/>
            <person name="Henrissat B."/>
            <person name="Mortensen U.H."/>
            <person name="Larsen T.O."/>
            <person name="Devries R.P."/>
            <person name="Grigoriev I.V."/>
            <person name="Machida M."/>
            <person name="Baker S.E."/>
            <person name="Andersen M.R."/>
        </authorList>
    </citation>
    <scope>NUCLEOTIDE SEQUENCE [LARGE SCALE GENOMIC DNA]</scope>
    <source>
        <strain evidence="2 3">CBS 151.66</strain>
    </source>
</reference>
<gene>
    <name evidence="2" type="ORF">BDV29DRAFT_188859</name>
</gene>